<dbReference type="RefSeq" id="WP_118886287.1">
    <property type="nucleotide sequence ID" value="NZ_CP032100.1"/>
</dbReference>
<dbReference type="KEGG" id="asui:ASUIS_1268"/>
<evidence type="ECO:0000313" key="1">
    <source>
        <dbReference type="EMBL" id="AXX89753.1"/>
    </source>
</evidence>
<dbReference type="AlphaFoldDB" id="A0AAD0SQC5"/>
<sequence length="152" mass="17961">MKSIIFLITLISFLNAEQYTFLVNKYDKELELEAKIISNIATASIKSEIKLYIPEISNTEKEVYSKFFTLVDNCENANFVFIKKSIDTNSLCKNNTDKIFFTNNYEKLLNDKRYLGAFFWNKSRPNITFIKARLEKQKIELPDDYDKFVEDF</sequence>
<dbReference type="EMBL" id="CP032100">
    <property type="protein sequence ID" value="AXX89753.1"/>
    <property type="molecule type" value="Genomic_DNA"/>
</dbReference>
<accession>A0AAD0SQC5</accession>
<dbReference type="Proteomes" id="UP000263040">
    <property type="component" value="Chromosome"/>
</dbReference>
<evidence type="ECO:0000313" key="2">
    <source>
        <dbReference type="Proteomes" id="UP000263040"/>
    </source>
</evidence>
<organism evidence="1 2">
    <name type="scientific">Arcobacter suis CECT 7833</name>
    <dbReference type="NCBI Taxonomy" id="663365"/>
    <lineage>
        <taxon>Bacteria</taxon>
        <taxon>Pseudomonadati</taxon>
        <taxon>Campylobacterota</taxon>
        <taxon>Epsilonproteobacteria</taxon>
        <taxon>Campylobacterales</taxon>
        <taxon>Arcobacteraceae</taxon>
        <taxon>Arcobacter</taxon>
    </lineage>
</organism>
<protein>
    <submittedName>
        <fullName evidence="1">Uncharacterized protein</fullName>
    </submittedName>
</protein>
<proteinExistence type="predicted"/>
<gene>
    <name evidence="1" type="ORF">ASUIS_1268</name>
</gene>
<reference evidence="1 2" key="1">
    <citation type="submission" date="2018-08" db="EMBL/GenBank/DDBJ databases">
        <title>Complete genome of the Arcobacter suis type strain LMG 26152.</title>
        <authorList>
            <person name="Miller W.G."/>
            <person name="Yee E."/>
            <person name="Bono J.L."/>
        </authorList>
    </citation>
    <scope>NUCLEOTIDE SEQUENCE [LARGE SCALE GENOMIC DNA]</scope>
    <source>
        <strain evidence="1 2">CECT 7833</strain>
    </source>
</reference>
<name>A0AAD0SQC5_9BACT</name>
<keyword evidence="2" id="KW-1185">Reference proteome</keyword>